<dbReference type="GO" id="GO:0015628">
    <property type="term" value="P:protein secretion by the type II secretion system"/>
    <property type="evidence" value="ECO:0007669"/>
    <property type="project" value="UniProtKB-UniRule"/>
</dbReference>
<evidence type="ECO:0000256" key="8">
    <source>
        <dbReference type="ARBA" id="ARBA00023136"/>
    </source>
</evidence>
<evidence type="ECO:0000256" key="5">
    <source>
        <dbReference type="ARBA" id="ARBA00022519"/>
    </source>
</evidence>
<dbReference type="EMBL" id="QMDL01000001">
    <property type="protein sequence ID" value="RMJ06376.1"/>
    <property type="molecule type" value="Genomic_DNA"/>
</dbReference>
<dbReference type="GO" id="GO:0015627">
    <property type="term" value="C:type II protein secretion system complex"/>
    <property type="evidence" value="ECO:0007669"/>
    <property type="project" value="UniProtKB-UniRule"/>
</dbReference>
<dbReference type="PANTHER" id="PTHR38779">
    <property type="entry name" value="TYPE II SECRETION SYSTEM PROTEIN I-RELATED"/>
    <property type="match status" value="1"/>
</dbReference>
<evidence type="ECO:0000313" key="12">
    <source>
        <dbReference type="Proteomes" id="UP000265903"/>
    </source>
</evidence>
<dbReference type="RefSeq" id="WP_114333817.1">
    <property type="nucleotide sequence ID" value="NZ_QMDL01000001.1"/>
</dbReference>
<comment type="subcellular location">
    <subcellularLocation>
        <location evidence="1 9">Cell inner membrane</location>
        <topology evidence="1 9">Single-pass membrane protein</topology>
    </subcellularLocation>
</comment>
<dbReference type="InterPro" id="IPR010052">
    <property type="entry name" value="T2SS_protein-GspI"/>
</dbReference>
<keyword evidence="12" id="KW-1185">Reference proteome</keyword>
<feature type="domain" description="Type II secretion system protein GspI C-terminal" evidence="10">
    <location>
        <begin position="42"/>
        <end position="122"/>
    </location>
</feature>
<keyword evidence="3" id="KW-1003">Cell membrane</keyword>
<dbReference type="SUPFAM" id="SSF54523">
    <property type="entry name" value="Pili subunits"/>
    <property type="match status" value="1"/>
</dbReference>
<protein>
    <recommendedName>
        <fullName evidence="9">Type II secretion system protein I</fullName>
        <shortName evidence="9">T2SS minor pseudopilin I</shortName>
    </recommendedName>
</protein>
<keyword evidence="5 9" id="KW-0997">Cell inner membrane</keyword>
<dbReference type="InterPro" id="IPR003413">
    <property type="entry name" value="T2SS_GspI_C"/>
</dbReference>
<comment type="PTM">
    <text evidence="9">Cleaved by prepilin peptidase.</text>
</comment>
<evidence type="ECO:0000256" key="2">
    <source>
        <dbReference type="ARBA" id="ARBA00008358"/>
    </source>
</evidence>
<keyword evidence="7" id="KW-1133">Transmembrane helix</keyword>
<dbReference type="GO" id="GO:0005886">
    <property type="term" value="C:plasma membrane"/>
    <property type="evidence" value="ECO:0007669"/>
    <property type="project" value="UniProtKB-SubCell"/>
</dbReference>
<dbReference type="AlphaFoldDB" id="A0A3M2RLY9"/>
<dbReference type="NCBIfam" id="TIGR01707">
    <property type="entry name" value="gspI"/>
    <property type="match status" value="1"/>
</dbReference>
<dbReference type="Pfam" id="PF07963">
    <property type="entry name" value="N_methyl"/>
    <property type="match status" value="1"/>
</dbReference>
<accession>A0A3M2RLY9</accession>
<evidence type="ECO:0000259" key="10">
    <source>
        <dbReference type="Pfam" id="PF02501"/>
    </source>
</evidence>
<evidence type="ECO:0000256" key="7">
    <source>
        <dbReference type="ARBA" id="ARBA00022989"/>
    </source>
</evidence>
<evidence type="ECO:0000256" key="3">
    <source>
        <dbReference type="ARBA" id="ARBA00022475"/>
    </source>
</evidence>
<dbReference type="Gene3D" id="3.30.1300.30">
    <property type="entry name" value="GSPII I/J protein-like"/>
    <property type="match status" value="1"/>
</dbReference>
<dbReference type="InterPro" id="IPR045584">
    <property type="entry name" value="Pilin-like"/>
</dbReference>
<keyword evidence="8" id="KW-0472">Membrane</keyword>
<dbReference type="OrthoDB" id="6121517at2"/>
<dbReference type="Pfam" id="PF02501">
    <property type="entry name" value="T2SSI"/>
    <property type="match status" value="1"/>
</dbReference>
<organism evidence="11 12">
    <name type="scientific">Marinobacter litoralis</name>
    <dbReference type="NCBI Taxonomy" id="187981"/>
    <lineage>
        <taxon>Bacteria</taxon>
        <taxon>Pseudomonadati</taxon>
        <taxon>Pseudomonadota</taxon>
        <taxon>Gammaproteobacteria</taxon>
        <taxon>Pseudomonadales</taxon>
        <taxon>Marinobacteraceae</taxon>
        <taxon>Marinobacter</taxon>
    </lineage>
</organism>
<keyword evidence="6" id="KW-0812">Transmembrane</keyword>
<evidence type="ECO:0000313" key="11">
    <source>
        <dbReference type="EMBL" id="RMJ06376.1"/>
    </source>
</evidence>
<evidence type="ECO:0000256" key="1">
    <source>
        <dbReference type="ARBA" id="ARBA00004377"/>
    </source>
</evidence>
<dbReference type="PROSITE" id="PS00409">
    <property type="entry name" value="PROKAR_NTER_METHYL"/>
    <property type="match status" value="1"/>
</dbReference>
<evidence type="ECO:0000256" key="9">
    <source>
        <dbReference type="RuleBase" id="RU368030"/>
    </source>
</evidence>
<gene>
    <name evidence="11" type="primary">gspI</name>
    <name evidence="11" type="ORF">DOQ08_01063</name>
</gene>
<evidence type="ECO:0000256" key="6">
    <source>
        <dbReference type="ARBA" id="ARBA00022692"/>
    </source>
</evidence>
<keyword evidence="4 9" id="KW-0488">Methylation</keyword>
<dbReference type="Proteomes" id="UP000265903">
    <property type="component" value="Unassembled WGS sequence"/>
</dbReference>
<dbReference type="InterPro" id="IPR012902">
    <property type="entry name" value="N_methyl_site"/>
</dbReference>
<comment type="caution">
    <text evidence="11">The sequence shown here is derived from an EMBL/GenBank/DDBJ whole genome shotgun (WGS) entry which is preliminary data.</text>
</comment>
<dbReference type="NCBIfam" id="TIGR02532">
    <property type="entry name" value="IV_pilin_GFxxxE"/>
    <property type="match status" value="1"/>
</dbReference>
<proteinExistence type="inferred from homology"/>
<comment type="similarity">
    <text evidence="2 9">Belongs to the GSP I family.</text>
</comment>
<evidence type="ECO:0000256" key="4">
    <source>
        <dbReference type="ARBA" id="ARBA00022481"/>
    </source>
</evidence>
<comment type="function">
    <text evidence="9">Component of the type II secretion system required for the energy-dependent secretion of extracellular factors such as proteases and toxins from the periplasm.</text>
</comment>
<name>A0A3M2RLY9_9GAMM</name>
<dbReference type="PANTHER" id="PTHR38779:SF2">
    <property type="entry name" value="TYPE II SECRETION SYSTEM PROTEIN I-RELATED"/>
    <property type="match status" value="1"/>
</dbReference>
<comment type="subunit">
    <text evidence="9">Type II secretion is composed of four main components: the outer membrane complex, the inner membrane complex, the cytoplasmic secretion ATPase and the periplasm-spanning pseudopilus.</text>
</comment>
<reference evidence="11 12" key="1">
    <citation type="submission" date="2018-08" db="EMBL/GenBank/DDBJ databases">
        <title>Whole Genome Sequence of the Moderate Halophilic Marine Bacterium Marinobacter litoralis Sw-45.</title>
        <authorList>
            <person name="Musa H."/>
        </authorList>
    </citation>
    <scope>NUCLEOTIDE SEQUENCE [LARGE SCALE GENOMIC DNA]</scope>
    <source>
        <strain evidence="11 12">Sw-45</strain>
    </source>
</reference>
<sequence>MVKLQKGFTLLEVLIALLVFSLIATAAAEVGSQYISSFERVRDKTLAGWIAENRINELRLQETLPGTSESSTDTEFGTYRWQVTTVVQGTAEPSMRRVEVTVAKYPEEKNDPYPVHSLSAFLGEK</sequence>